<reference evidence="1 2" key="1">
    <citation type="submission" date="2024-03" db="EMBL/GenBank/DDBJ databases">
        <title>Draft genome sequence of Pseudonocardia tropica JCM 19149.</title>
        <authorList>
            <person name="Butdee W."/>
            <person name="Duangmal K."/>
        </authorList>
    </citation>
    <scope>NUCLEOTIDE SEQUENCE [LARGE SCALE GENOMIC DNA]</scope>
    <source>
        <strain evidence="1 2">JCM 19149</strain>
    </source>
</reference>
<keyword evidence="2" id="KW-1185">Reference proteome</keyword>
<organism evidence="1 2">
    <name type="scientific">Pseudonocardia tropica</name>
    <dbReference type="NCBI Taxonomy" id="681289"/>
    <lineage>
        <taxon>Bacteria</taxon>
        <taxon>Bacillati</taxon>
        <taxon>Actinomycetota</taxon>
        <taxon>Actinomycetes</taxon>
        <taxon>Pseudonocardiales</taxon>
        <taxon>Pseudonocardiaceae</taxon>
        <taxon>Pseudonocardia</taxon>
    </lineage>
</organism>
<gene>
    <name evidence="1" type="ORF">WHI96_19970</name>
</gene>
<dbReference type="RefSeq" id="WP_255655334.1">
    <property type="nucleotide sequence ID" value="NZ_BAABLY010000027.1"/>
</dbReference>
<protein>
    <recommendedName>
        <fullName evidence="3">DTW domain-containing protein</fullName>
    </recommendedName>
</protein>
<comment type="caution">
    <text evidence="1">The sequence shown here is derived from an EMBL/GenBank/DDBJ whole genome shotgun (WGS) entry which is preliminary data.</text>
</comment>
<evidence type="ECO:0000313" key="1">
    <source>
        <dbReference type="EMBL" id="MEQ3541093.1"/>
    </source>
</evidence>
<name>A0ABV1K1V4_9PSEU</name>
<accession>A0ABV1K1V4</accession>
<sequence>MSILAFAHRALTRRARPGRASDLCYSCMRPVQFCACPPRTAR</sequence>
<evidence type="ECO:0000313" key="2">
    <source>
        <dbReference type="Proteomes" id="UP001464923"/>
    </source>
</evidence>
<proteinExistence type="predicted"/>
<dbReference type="EMBL" id="JBEDNP010000012">
    <property type="protein sequence ID" value="MEQ3541093.1"/>
    <property type="molecule type" value="Genomic_DNA"/>
</dbReference>
<dbReference type="Proteomes" id="UP001464923">
    <property type="component" value="Unassembled WGS sequence"/>
</dbReference>
<evidence type="ECO:0008006" key="3">
    <source>
        <dbReference type="Google" id="ProtNLM"/>
    </source>
</evidence>